<dbReference type="EMBL" id="NVCU01000182">
    <property type="protein sequence ID" value="PFT87579.1"/>
    <property type="molecule type" value="Genomic_DNA"/>
</dbReference>
<protein>
    <submittedName>
        <fullName evidence="1">Peptidase</fullName>
    </submittedName>
</protein>
<name>A0A9X7G0U8_BACTU</name>
<dbReference type="Proteomes" id="UP000225910">
    <property type="component" value="Unassembled WGS sequence"/>
</dbReference>
<sequence length="208" mass="24393">MSLEEIKGEYDAIFSLGHLCLAALQLQKNNLRLFSGVLDWMGSHSLTNVSRLLNNRFAGFMDFENLAIRGYADEYNLLVEDEKYHIFSNHDFAANENTLTHLATYHEAKEKFNRRIKRFLEKMETSERILFVRTEGSFADVLELETVLSSLVKNDFKIVVVNHTNVKDIKEKQWPLKRVAIVEFPDKEIWTENDHLWKKLFSDVHLRS</sequence>
<organism evidence="1 2">
    <name type="scientific">Bacillus thuringiensis</name>
    <dbReference type="NCBI Taxonomy" id="1428"/>
    <lineage>
        <taxon>Bacteria</taxon>
        <taxon>Bacillati</taxon>
        <taxon>Bacillota</taxon>
        <taxon>Bacilli</taxon>
        <taxon>Bacillales</taxon>
        <taxon>Bacillaceae</taxon>
        <taxon>Bacillus</taxon>
        <taxon>Bacillus cereus group</taxon>
    </lineage>
</organism>
<proteinExistence type="predicted"/>
<gene>
    <name evidence="1" type="ORF">COK81_20075</name>
</gene>
<evidence type="ECO:0000313" key="1">
    <source>
        <dbReference type="EMBL" id="PFT87579.1"/>
    </source>
</evidence>
<dbReference type="RefSeq" id="WP_098679371.1">
    <property type="nucleotide sequence ID" value="NZ_NVCU01000182.1"/>
</dbReference>
<dbReference type="InterPro" id="IPR014903">
    <property type="entry name" value="DUF1796"/>
</dbReference>
<comment type="caution">
    <text evidence="1">The sequence shown here is derived from an EMBL/GenBank/DDBJ whole genome shotgun (WGS) entry which is preliminary data.</text>
</comment>
<reference evidence="1 2" key="1">
    <citation type="submission" date="2017-09" db="EMBL/GenBank/DDBJ databases">
        <title>Large-scale bioinformatics analysis of Bacillus genomes uncovers conserved roles of natural products in bacterial physiology.</title>
        <authorList>
            <consortium name="Agbiome Team Llc"/>
            <person name="Bleich R.M."/>
            <person name="Grubbs K.J."/>
            <person name="Santa Maria K.C."/>
            <person name="Allen S.E."/>
            <person name="Farag S."/>
            <person name="Shank E.A."/>
            <person name="Bowers A."/>
        </authorList>
    </citation>
    <scope>NUCLEOTIDE SEQUENCE [LARGE SCALE GENOMIC DNA]</scope>
    <source>
        <strain evidence="1 2">AFS064137</strain>
    </source>
</reference>
<evidence type="ECO:0000313" key="2">
    <source>
        <dbReference type="Proteomes" id="UP000225910"/>
    </source>
</evidence>
<accession>A0A9X7G0U8</accession>
<dbReference type="AlphaFoldDB" id="A0A9X7G0U8"/>
<dbReference type="Pfam" id="PF08795">
    <property type="entry name" value="DUF1796"/>
    <property type="match status" value="1"/>
</dbReference>